<dbReference type="AlphaFoldDB" id="A0A0K0F3Q7"/>
<evidence type="ECO:0000313" key="1">
    <source>
        <dbReference type="Proteomes" id="UP000035680"/>
    </source>
</evidence>
<name>A0A0K0F3Q7_STRVS</name>
<reference evidence="1" key="1">
    <citation type="submission" date="2014-07" db="EMBL/GenBank/DDBJ databases">
        <authorList>
            <person name="Martin A.A"/>
            <person name="De Silva N."/>
        </authorList>
    </citation>
    <scope>NUCLEOTIDE SEQUENCE</scope>
</reference>
<dbReference type="WBParaSite" id="SVE_0344100.1">
    <property type="protein sequence ID" value="SVE_0344100.1"/>
    <property type="gene ID" value="SVE_0344100"/>
</dbReference>
<accession>A0A0K0F3Q7</accession>
<organism evidence="1 2">
    <name type="scientific">Strongyloides venezuelensis</name>
    <name type="common">Threadworm</name>
    <dbReference type="NCBI Taxonomy" id="75913"/>
    <lineage>
        <taxon>Eukaryota</taxon>
        <taxon>Metazoa</taxon>
        <taxon>Ecdysozoa</taxon>
        <taxon>Nematoda</taxon>
        <taxon>Chromadorea</taxon>
        <taxon>Rhabditida</taxon>
        <taxon>Tylenchina</taxon>
        <taxon>Panagrolaimomorpha</taxon>
        <taxon>Strongyloidoidea</taxon>
        <taxon>Strongyloididae</taxon>
        <taxon>Strongyloides</taxon>
    </lineage>
</organism>
<dbReference type="Proteomes" id="UP000035680">
    <property type="component" value="Unassembled WGS sequence"/>
</dbReference>
<dbReference type="Gene3D" id="3.40.630.30">
    <property type="match status" value="1"/>
</dbReference>
<dbReference type="InterPro" id="IPR016181">
    <property type="entry name" value="Acyl_CoA_acyltransferase"/>
</dbReference>
<keyword evidence="1" id="KW-1185">Reference proteome</keyword>
<protein>
    <submittedName>
        <fullName evidence="2">N-acetyltransferase domain-containing protein</fullName>
    </submittedName>
</protein>
<reference evidence="2" key="2">
    <citation type="submission" date="2015-08" db="UniProtKB">
        <authorList>
            <consortium name="WormBaseParasite"/>
        </authorList>
    </citation>
    <scope>IDENTIFICATION</scope>
</reference>
<evidence type="ECO:0000313" key="2">
    <source>
        <dbReference type="WBParaSite" id="SVE_0344100.1"/>
    </source>
</evidence>
<proteinExistence type="predicted"/>
<sequence length="247" mass="28650">MSKIAFRCILNVRSCSTVTSKFDIRFTTPADREQLGILLKRGFHEGENLIKMLDLTYEETKPLYDKILSNKFTINNSLCAVNNYNGEICATIIFKLLTRGNNYKDYVDENEEKYFKEVIRGNEKLKKCFDIQEKCCEDVWKVFPNDIKSIWKTFMLAVLPEYRNMKLANLIMKSREKLCPERSPDLYGDIADCTTLTSVKIQNNCGYKNYSKVPYSYIGLPPAPDGSDSVIGNYKILPHYYEKRVTK</sequence>
<dbReference type="SUPFAM" id="SSF55729">
    <property type="entry name" value="Acyl-CoA N-acyltransferases (Nat)"/>
    <property type="match status" value="1"/>
</dbReference>